<name>A0ACC0VMR8_9STRA</name>
<accession>A0ACC0VMR8</accession>
<sequence>MNQKVRTLTIDATEENMSKSDLTEIFPQVRAVATSAGSFCQSLSMTSDDDNSEKNSSFTHESVEIQSTKHTVDLEEGDIGDVYISGNGDVSRQSSVGTNVADVNKSDDGDVLRQSSVGTNETNKSQEETSVENEADENDFENDLNQSIHSGDGTSRNGDENGDGYSVSGEFGSVDGENSDQKVDDDQQHGDSSDQNENESGKSVDGGIRVPIGPREPSYPERVIIPEYFRKRNQRDDTSS</sequence>
<organism evidence="1 2">
    <name type="scientific">Peronosclerospora sorghi</name>
    <dbReference type="NCBI Taxonomy" id="230839"/>
    <lineage>
        <taxon>Eukaryota</taxon>
        <taxon>Sar</taxon>
        <taxon>Stramenopiles</taxon>
        <taxon>Oomycota</taxon>
        <taxon>Peronosporomycetes</taxon>
        <taxon>Peronosporales</taxon>
        <taxon>Peronosporaceae</taxon>
        <taxon>Peronosclerospora</taxon>
    </lineage>
</organism>
<reference evidence="1 2" key="1">
    <citation type="journal article" date="2022" name="bioRxiv">
        <title>The genome of the oomycete Peronosclerospora sorghi, a cosmopolitan pathogen of maize and sorghum, is inflated with dispersed pseudogenes.</title>
        <authorList>
            <person name="Fletcher K."/>
            <person name="Martin F."/>
            <person name="Isakeit T."/>
            <person name="Cavanaugh K."/>
            <person name="Magill C."/>
            <person name="Michelmore R."/>
        </authorList>
    </citation>
    <scope>NUCLEOTIDE SEQUENCE [LARGE SCALE GENOMIC DNA]</scope>
    <source>
        <strain evidence="1">P6</strain>
    </source>
</reference>
<dbReference type="Proteomes" id="UP001163321">
    <property type="component" value="Chromosome 8"/>
</dbReference>
<evidence type="ECO:0000313" key="2">
    <source>
        <dbReference type="Proteomes" id="UP001163321"/>
    </source>
</evidence>
<comment type="caution">
    <text evidence="1">The sequence shown here is derived from an EMBL/GenBank/DDBJ whole genome shotgun (WGS) entry which is preliminary data.</text>
</comment>
<protein>
    <submittedName>
        <fullName evidence="1">Uncharacterized protein</fullName>
    </submittedName>
</protein>
<gene>
    <name evidence="1" type="ORF">PsorP6_016112</name>
</gene>
<proteinExistence type="predicted"/>
<dbReference type="EMBL" id="CM047587">
    <property type="protein sequence ID" value="KAI9907081.1"/>
    <property type="molecule type" value="Genomic_DNA"/>
</dbReference>
<keyword evidence="2" id="KW-1185">Reference proteome</keyword>
<evidence type="ECO:0000313" key="1">
    <source>
        <dbReference type="EMBL" id="KAI9907081.1"/>
    </source>
</evidence>